<protein>
    <submittedName>
        <fullName evidence="1">Uncharacterized protein</fullName>
    </submittedName>
</protein>
<dbReference type="AlphaFoldDB" id="A0A0A9C5G1"/>
<reference evidence="1" key="2">
    <citation type="journal article" date="2015" name="Data Brief">
        <title>Shoot transcriptome of the giant reed, Arundo donax.</title>
        <authorList>
            <person name="Barrero R.A."/>
            <person name="Guerrero F.D."/>
            <person name="Moolhuijzen P."/>
            <person name="Goolsby J.A."/>
            <person name="Tidwell J."/>
            <person name="Bellgard S.E."/>
            <person name="Bellgard M.I."/>
        </authorList>
    </citation>
    <scope>NUCLEOTIDE SEQUENCE</scope>
    <source>
        <tissue evidence="1">Shoot tissue taken approximately 20 cm above the soil surface</tissue>
    </source>
</reference>
<dbReference type="EMBL" id="GBRH01227069">
    <property type="protein sequence ID" value="JAD70826.1"/>
    <property type="molecule type" value="Transcribed_RNA"/>
</dbReference>
<name>A0A0A9C5G1_ARUDO</name>
<accession>A0A0A9C5G1</accession>
<proteinExistence type="predicted"/>
<organism evidence="1">
    <name type="scientific">Arundo donax</name>
    <name type="common">Giant reed</name>
    <name type="synonym">Donax arundinaceus</name>
    <dbReference type="NCBI Taxonomy" id="35708"/>
    <lineage>
        <taxon>Eukaryota</taxon>
        <taxon>Viridiplantae</taxon>
        <taxon>Streptophyta</taxon>
        <taxon>Embryophyta</taxon>
        <taxon>Tracheophyta</taxon>
        <taxon>Spermatophyta</taxon>
        <taxon>Magnoliopsida</taxon>
        <taxon>Liliopsida</taxon>
        <taxon>Poales</taxon>
        <taxon>Poaceae</taxon>
        <taxon>PACMAD clade</taxon>
        <taxon>Arundinoideae</taxon>
        <taxon>Arundineae</taxon>
        <taxon>Arundo</taxon>
    </lineage>
</organism>
<reference evidence="1" key="1">
    <citation type="submission" date="2014-09" db="EMBL/GenBank/DDBJ databases">
        <authorList>
            <person name="Magalhaes I.L.F."/>
            <person name="Oliveira U."/>
            <person name="Santos F.R."/>
            <person name="Vidigal T.H.D.A."/>
            <person name="Brescovit A.D."/>
            <person name="Santos A.J."/>
        </authorList>
    </citation>
    <scope>NUCLEOTIDE SEQUENCE</scope>
    <source>
        <tissue evidence="1">Shoot tissue taken approximately 20 cm above the soil surface</tissue>
    </source>
</reference>
<evidence type="ECO:0000313" key="1">
    <source>
        <dbReference type="EMBL" id="JAD70826.1"/>
    </source>
</evidence>
<sequence length="45" mass="4915">MIWRTSSSWIFRRPRGGHGWLSSSASTWMVAGGRAAAGRAQARVP</sequence>